<accession>A0ACA8DSY9</accession>
<gene>
    <name evidence="1" type="ORF">PAGA_a0495</name>
</gene>
<proteinExistence type="predicted"/>
<name>A0ACA8DSY9_9GAMM</name>
<dbReference type="Proteomes" id="UP000217277">
    <property type="component" value="Chromosome I"/>
</dbReference>
<protein>
    <submittedName>
        <fullName evidence="1">Uncharacterized protein</fullName>
    </submittedName>
</protein>
<dbReference type="EMBL" id="CP011011">
    <property type="protein sequence ID" value="ATC81051.1"/>
    <property type="molecule type" value="Genomic_DNA"/>
</dbReference>
<evidence type="ECO:0000313" key="2">
    <source>
        <dbReference type="Proteomes" id="UP000217277"/>
    </source>
</evidence>
<organism evidence="1 2">
    <name type="scientific">Pseudoalteromonas agarivorans DSM 14585</name>
    <dbReference type="NCBI Taxonomy" id="1312369"/>
    <lineage>
        <taxon>Bacteria</taxon>
        <taxon>Pseudomonadati</taxon>
        <taxon>Pseudomonadota</taxon>
        <taxon>Gammaproteobacteria</taxon>
        <taxon>Alteromonadales</taxon>
        <taxon>Pseudoalteromonadaceae</taxon>
        <taxon>Pseudoalteromonas</taxon>
    </lineage>
</organism>
<evidence type="ECO:0000313" key="1">
    <source>
        <dbReference type="EMBL" id="ATC81051.1"/>
    </source>
</evidence>
<sequence length="70" mass="8117">MCTHFAGFGYFHYCYHWVYITLLELKNIFVAGAYLVIGPIFLSAIKLLLLHHKLCLNCCLPLLLTLHYKS</sequence>
<keyword evidence="2" id="KW-1185">Reference proteome</keyword>
<reference evidence="1" key="1">
    <citation type="submission" date="2015-03" db="EMBL/GenBank/DDBJ databases">
        <authorList>
            <person name="Xie B.-B."/>
            <person name="Rong J.-C."/>
            <person name="Qin Q.-L."/>
            <person name="Zhang Y.-Z."/>
        </authorList>
    </citation>
    <scope>NUCLEOTIDE SEQUENCE</scope>
    <source>
        <strain evidence="1">DSM 14585</strain>
    </source>
</reference>